<name>A0ABV5P7M6_STRCM</name>
<protein>
    <submittedName>
        <fullName evidence="2">Uncharacterized protein</fullName>
    </submittedName>
</protein>
<organism evidence="2 3">
    <name type="scientific">Streptomyces cremeus</name>
    <dbReference type="NCBI Taxonomy" id="66881"/>
    <lineage>
        <taxon>Bacteria</taxon>
        <taxon>Bacillati</taxon>
        <taxon>Actinomycetota</taxon>
        <taxon>Actinomycetes</taxon>
        <taxon>Kitasatosporales</taxon>
        <taxon>Streptomycetaceae</taxon>
        <taxon>Streptomyces</taxon>
    </lineage>
</organism>
<dbReference type="EMBL" id="JBHMCR010000003">
    <property type="protein sequence ID" value="MFB9519207.1"/>
    <property type="molecule type" value="Genomic_DNA"/>
</dbReference>
<feature type="compositionally biased region" description="Basic and acidic residues" evidence="1">
    <location>
        <begin position="40"/>
        <end position="73"/>
    </location>
</feature>
<evidence type="ECO:0000313" key="2">
    <source>
        <dbReference type="EMBL" id="MFB9519207.1"/>
    </source>
</evidence>
<keyword evidence="3" id="KW-1185">Reference proteome</keyword>
<comment type="caution">
    <text evidence="2">The sequence shown here is derived from an EMBL/GenBank/DDBJ whole genome shotgun (WGS) entry which is preliminary data.</text>
</comment>
<evidence type="ECO:0000256" key="1">
    <source>
        <dbReference type="SAM" id="MobiDB-lite"/>
    </source>
</evidence>
<dbReference type="Proteomes" id="UP001589718">
    <property type="component" value="Unassembled WGS sequence"/>
</dbReference>
<gene>
    <name evidence="2" type="ORF">ACFFTU_04470</name>
</gene>
<sequence>MPFDPFVALNAMIRAEVRRSSDTGPSPIAQRTPEAVPRPSVERRAERLRAEHPDGDRSGPVRRAASEPGRDQG</sequence>
<proteinExistence type="predicted"/>
<evidence type="ECO:0000313" key="3">
    <source>
        <dbReference type="Proteomes" id="UP001589718"/>
    </source>
</evidence>
<feature type="region of interest" description="Disordered" evidence="1">
    <location>
        <begin position="16"/>
        <end position="73"/>
    </location>
</feature>
<accession>A0ABV5P7M6</accession>
<dbReference type="RefSeq" id="WP_345225628.1">
    <property type="nucleotide sequence ID" value="NZ_BAAAXE010000013.1"/>
</dbReference>
<reference evidence="2 3" key="1">
    <citation type="submission" date="2024-09" db="EMBL/GenBank/DDBJ databases">
        <authorList>
            <person name="Sun Q."/>
            <person name="Mori K."/>
        </authorList>
    </citation>
    <scope>NUCLEOTIDE SEQUENCE [LARGE SCALE GENOMIC DNA]</scope>
    <source>
        <strain evidence="2 3">JCM 4362</strain>
    </source>
</reference>